<dbReference type="PROSITE" id="PS50102">
    <property type="entry name" value="RRM"/>
    <property type="match status" value="1"/>
</dbReference>
<proteinExistence type="predicted"/>
<keyword evidence="2 3" id="KW-0694">RNA-binding</keyword>
<dbReference type="EMBL" id="MIGC01001477">
    <property type="protein sequence ID" value="PHJ22796.1"/>
    <property type="molecule type" value="Genomic_DNA"/>
</dbReference>
<dbReference type="SUPFAM" id="SSF54928">
    <property type="entry name" value="RNA-binding domain, RBD"/>
    <property type="match status" value="1"/>
</dbReference>
<accession>A0A2C6L5V8</accession>
<evidence type="ECO:0000313" key="5">
    <source>
        <dbReference type="EMBL" id="PHJ22796.1"/>
    </source>
</evidence>
<dbReference type="RefSeq" id="XP_067924473.1">
    <property type="nucleotide sequence ID" value="XM_068063560.1"/>
</dbReference>
<name>A0A2C6L5V8_9APIC</name>
<sequence>MPSKTLPVPATSACKLRYRLRPPSSCCQIIGRPDLERRVLRRTSISFNRRWAASETMRGFDCPNRCYSAAPVGLRAIVVSGSCKSQRWYTTEPIAFAHRKPARLRLRGLPFQATADDVARFFEGYDLAGPPGDAVKLAKCRNGQPSGDAYVYFRSESEARRAKAERERCYIGNR</sequence>
<dbReference type="PANTHER" id="PTHR13976">
    <property type="entry name" value="HETEROGENEOUS NUCLEAR RIBONUCLEOPROTEIN-RELATED"/>
    <property type="match status" value="1"/>
</dbReference>
<reference evidence="5 6" key="1">
    <citation type="journal article" date="2017" name="Int. J. Parasitol.">
        <title>The genome of the protozoan parasite Cystoisospora suis and a reverse vaccinology approach to identify vaccine candidates.</title>
        <authorList>
            <person name="Palmieri N."/>
            <person name="Shrestha A."/>
            <person name="Ruttkowski B."/>
            <person name="Beck T."/>
            <person name="Vogl C."/>
            <person name="Tomley F."/>
            <person name="Blake D.P."/>
            <person name="Joachim A."/>
        </authorList>
    </citation>
    <scope>NUCLEOTIDE SEQUENCE [LARGE SCALE GENOMIC DNA]</scope>
    <source>
        <strain evidence="5 6">Wien I</strain>
    </source>
</reference>
<dbReference type="InterPro" id="IPR012677">
    <property type="entry name" value="Nucleotide-bd_a/b_plait_sf"/>
</dbReference>
<dbReference type="Gene3D" id="3.30.70.330">
    <property type="match status" value="1"/>
</dbReference>
<keyword evidence="6" id="KW-1185">Reference proteome</keyword>
<dbReference type="InterPro" id="IPR050666">
    <property type="entry name" value="ESRP"/>
</dbReference>
<evidence type="ECO:0000256" key="2">
    <source>
        <dbReference type="ARBA" id="ARBA00022884"/>
    </source>
</evidence>
<dbReference type="GeneID" id="94426771"/>
<evidence type="ECO:0000259" key="4">
    <source>
        <dbReference type="PROSITE" id="PS50102"/>
    </source>
</evidence>
<protein>
    <submittedName>
        <fullName evidence="5">Rna recognition motif-containing protein</fullName>
    </submittedName>
</protein>
<evidence type="ECO:0000256" key="1">
    <source>
        <dbReference type="ARBA" id="ARBA00022737"/>
    </source>
</evidence>
<dbReference type="VEuPathDB" id="ToxoDB:CSUI_003362"/>
<dbReference type="AlphaFoldDB" id="A0A2C6L5V8"/>
<dbReference type="CDD" id="cd12254">
    <property type="entry name" value="RRM_hnRNPH_ESRPs_RBM12_like"/>
    <property type="match status" value="1"/>
</dbReference>
<evidence type="ECO:0000256" key="3">
    <source>
        <dbReference type="PROSITE-ProRule" id="PRU00176"/>
    </source>
</evidence>
<feature type="domain" description="RRM" evidence="4">
    <location>
        <begin position="102"/>
        <end position="174"/>
    </location>
</feature>
<dbReference type="Proteomes" id="UP000221165">
    <property type="component" value="Unassembled WGS sequence"/>
</dbReference>
<dbReference type="GO" id="GO:0003723">
    <property type="term" value="F:RNA binding"/>
    <property type="evidence" value="ECO:0007669"/>
    <property type="project" value="UniProtKB-UniRule"/>
</dbReference>
<organism evidence="5 6">
    <name type="scientific">Cystoisospora suis</name>
    <dbReference type="NCBI Taxonomy" id="483139"/>
    <lineage>
        <taxon>Eukaryota</taxon>
        <taxon>Sar</taxon>
        <taxon>Alveolata</taxon>
        <taxon>Apicomplexa</taxon>
        <taxon>Conoidasida</taxon>
        <taxon>Coccidia</taxon>
        <taxon>Eucoccidiorida</taxon>
        <taxon>Eimeriorina</taxon>
        <taxon>Sarcocystidae</taxon>
        <taxon>Cystoisospora</taxon>
    </lineage>
</organism>
<dbReference type="InterPro" id="IPR035979">
    <property type="entry name" value="RBD_domain_sf"/>
</dbReference>
<evidence type="ECO:0000313" key="6">
    <source>
        <dbReference type="Proteomes" id="UP000221165"/>
    </source>
</evidence>
<comment type="caution">
    <text evidence="5">The sequence shown here is derived from an EMBL/GenBank/DDBJ whole genome shotgun (WGS) entry which is preliminary data.</text>
</comment>
<keyword evidence="1" id="KW-0677">Repeat</keyword>
<dbReference type="InterPro" id="IPR000504">
    <property type="entry name" value="RRM_dom"/>
</dbReference>
<dbReference type="Pfam" id="PF00076">
    <property type="entry name" value="RRM_1"/>
    <property type="match status" value="1"/>
</dbReference>
<dbReference type="OrthoDB" id="431068at2759"/>
<gene>
    <name evidence="5" type="ORF">CSUI_003362</name>
</gene>